<evidence type="ECO:0000313" key="1">
    <source>
        <dbReference type="EMBL" id="TPX06810.1"/>
    </source>
</evidence>
<dbReference type="PANTHER" id="PTHR39596:SF2">
    <property type="entry name" value="HET DOMAIN PROTEIN (AFU_ORTHOLOGUE AFUA_1G17550)-RELATED"/>
    <property type="match status" value="1"/>
</dbReference>
<dbReference type="AlphaFoldDB" id="A0A507ARL0"/>
<dbReference type="STRING" id="1093900.A0A507ARL0"/>
<protein>
    <recommendedName>
        <fullName evidence="3">Heterokaryon incompatibility domain-containing protein</fullName>
    </recommendedName>
</protein>
<dbReference type="InParanoid" id="A0A507ARL0"/>
<organism evidence="1 2">
    <name type="scientific">Thyridium curvatum</name>
    <dbReference type="NCBI Taxonomy" id="1093900"/>
    <lineage>
        <taxon>Eukaryota</taxon>
        <taxon>Fungi</taxon>
        <taxon>Dikarya</taxon>
        <taxon>Ascomycota</taxon>
        <taxon>Pezizomycotina</taxon>
        <taxon>Sordariomycetes</taxon>
        <taxon>Sordariomycetidae</taxon>
        <taxon>Thyridiales</taxon>
        <taxon>Thyridiaceae</taxon>
        <taxon>Thyridium</taxon>
    </lineage>
</organism>
<dbReference type="OrthoDB" id="2426273at2759"/>
<gene>
    <name evidence="1" type="ORF">E0L32_002306</name>
</gene>
<dbReference type="EMBL" id="SKBQ01000009">
    <property type="protein sequence ID" value="TPX06810.1"/>
    <property type="molecule type" value="Genomic_DNA"/>
</dbReference>
<dbReference type="GeneID" id="41969753"/>
<comment type="caution">
    <text evidence="1">The sequence shown here is derived from an EMBL/GenBank/DDBJ whole genome shotgun (WGS) entry which is preliminary data.</text>
</comment>
<evidence type="ECO:0000313" key="2">
    <source>
        <dbReference type="Proteomes" id="UP000319257"/>
    </source>
</evidence>
<dbReference type="RefSeq" id="XP_030988521.1">
    <property type="nucleotide sequence ID" value="XM_031136481.1"/>
</dbReference>
<name>A0A507ARL0_9PEZI</name>
<reference evidence="1 2" key="1">
    <citation type="submission" date="2019-06" db="EMBL/GenBank/DDBJ databases">
        <title>Draft genome sequence of the filamentous fungus Phialemoniopsis curvata isolated from diesel fuel.</title>
        <authorList>
            <person name="Varaljay V.A."/>
            <person name="Lyon W.J."/>
            <person name="Crouch A.L."/>
            <person name="Drake C.E."/>
            <person name="Hollomon J.M."/>
            <person name="Nadeau L.J."/>
            <person name="Nunn H.S."/>
            <person name="Stevenson B.S."/>
            <person name="Bojanowski C.L."/>
            <person name="Crookes-Goodson W.J."/>
        </authorList>
    </citation>
    <scope>NUCLEOTIDE SEQUENCE [LARGE SCALE GENOMIC DNA]</scope>
    <source>
        <strain evidence="1 2">D216</strain>
    </source>
</reference>
<dbReference type="Proteomes" id="UP000319257">
    <property type="component" value="Unassembled WGS sequence"/>
</dbReference>
<proteinExistence type="predicted"/>
<keyword evidence="2" id="KW-1185">Reference proteome</keyword>
<sequence>MEHLVFEPDASEELRYAYTAEVLETDWTRFDNLFDFVEPLTPWLGFSHDSIPLGKFMDYPKSAGYEIAKIWNGDFGDSHNMMKTQPAFEVGRRVASLLQAWLSIGLMECVIGKKIHASYLVRRARDGTQCLYTRNLHFCLHARVVQIRQGRVDKAKTNEEMQQWVQEVNKWTTRFTCWSHPSFRPKMDGPYPGFMDLIESITPAIVRLAGVVEQTRLYVLPDYEHMGQLTWQLPFNVVERRRDSLRALGWCPFQIKFMEDTLTQSVVDWILATHFQQDPIGHEGCTAIACARSDIDRKTYRQSHCCQDEHLCARLFPDMGSVVKILNADMIPIVSLKQDSSGSTLQVKGSSRSEAGLYIAFSHVWADGLGGATEEGLHRCQVERLDKLCRLHAESGWFWLDAICIPSRATVGDAVYFKALVAIRDVYLQAKTVLVLDRTIEKCDSKASTESLYAHIYLSSWMLRMWTYEEAVLARDLVFVLADGFHRYSLQTQPWMRRTVCTVWQSLASQLYRLRVVPGELTIGHIYRAFRYRLTNVPAEEFLSVSGMLGLDTGKLLSVKGEERARQFWLMLRTVPHDIPFAMCPKMTLNGFRWAPASMMWPAQTGIDTAPGGRKAFCTEEGLVGEYVVFELNTTLKGSAGERSSIFNIWSNGCSAPELGAWAGPGLLRVYCVDSWPAAPATHDFNILYMAKASGDILSQGQWVAAAAALGERRELGGDSRRIRAVKHIDRVLVERLQNAELSQSPASIMFEGRERTSMHASGNSNLEEICIS</sequence>
<evidence type="ECO:0008006" key="3">
    <source>
        <dbReference type="Google" id="ProtNLM"/>
    </source>
</evidence>
<accession>A0A507ARL0</accession>
<dbReference type="PANTHER" id="PTHR39596">
    <property type="match status" value="1"/>
</dbReference>